<gene>
    <name evidence="5" type="ORF">VTL71DRAFT_11712</name>
</gene>
<dbReference type="Proteomes" id="UP001595075">
    <property type="component" value="Unassembled WGS sequence"/>
</dbReference>
<evidence type="ECO:0000313" key="5">
    <source>
        <dbReference type="EMBL" id="KAL2072369.1"/>
    </source>
</evidence>
<dbReference type="Pfam" id="PF26639">
    <property type="entry name" value="Het-6_barrel"/>
    <property type="match status" value="1"/>
</dbReference>
<evidence type="ECO:0000256" key="3">
    <source>
        <dbReference type="SAM" id="MobiDB-lite"/>
    </source>
</evidence>
<dbReference type="EMBL" id="JAZHXI010000004">
    <property type="protein sequence ID" value="KAL2072369.1"/>
    <property type="molecule type" value="Genomic_DNA"/>
</dbReference>
<evidence type="ECO:0000256" key="1">
    <source>
        <dbReference type="ARBA" id="ARBA00022443"/>
    </source>
</evidence>
<dbReference type="Pfam" id="PF00018">
    <property type="entry name" value="SH3_1"/>
    <property type="match status" value="1"/>
</dbReference>
<dbReference type="Pfam" id="PF06985">
    <property type="entry name" value="HET"/>
    <property type="match status" value="1"/>
</dbReference>
<dbReference type="PANTHER" id="PTHR24148:SF64">
    <property type="entry name" value="HETEROKARYON INCOMPATIBILITY DOMAIN-CONTAINING PROTEIN"/>
    <property type="match status" value="1"/>
</dbReference>
<reference evidence="5 6" key="1">
    <citation type="journal article" date="2024" name="Commun. Biol.">
        <title>Comparative genomic analysis of thermophilic fungi reveals convergent evolutionary adaptations and gene losses.</title>
        <authorList>
            <person name="Steindorff A.S."/>
            <person name="Aguilar-Pontes M.V."/>
            <person name="Robinson A.J."/>
            <person name="Andreopoulos B."/>
            <person name="LaButti K."/>
            <person name="Kuo A."/>
            <person name="Mondo S."/>
            <person name="Riley R."/>
            <person name="Otillar R."/>
            <person name="Haridas S."/>
            <person name="Lipzen A."/>
            <person name="Grimwood J."/>
            <person name="Schmutz J."/>
            <person name="Clum A."/>
            <person name="Reid I.D."/>
            <person name="Moisan M.C."/>
            <person name="Butler G."/>
            <person name="Nguyen T.T.M."/>
            <person name="Dewar K."/>
            <person name="Conant G."/>
            <person name="Drula E."/>
            <person name="Henrissat B."/>
            <person name="Hansel C."/>
            <person name="Singer S."/>
            <person name="Hutchinson M.I."/>
            <person name="de Vries R.P."/>
            <person name="Natvig D.O."/>
            <person name="Powell A.J."/>
            <person name="Tsang A."/>
            <person name="Grigoriev I.V."/>
        </authorList>
    </citation>
    <scope>NUCLEOTIDE SEQUENCE [LARGE SCALE GENOMIC DNA]</scope>
    <source>
        <strain evidence="5 6">CBS 494.80</strain>
    </source>
</reference>
<dbReference type="InterPro" id="IPR010730">
    <property type="entry name" value="HET"/>
</dbReference>
<comment type="caution">
    <text evidence="5">The sequence shown here is derived from an EMBL/GenBank/DDBJ whole genome shotgun (WGS) entry which is preliminary data.</text>
</comment>
<dbReference type="Gene3D" id="2.30.30.40">
    <property type="entry name" value="SH3 Domains"/>
    <property type="match status" value="1"/>
</dbReference>
<dbReference type="InterPro" id="IPR052895">
    <property type="entry name" value="HetReg/Transcr_Mod"/>
</dbReference>
<dbReference type="SUPFAM" id="SSF50044">
    <property type="entry name" value="SH3-domain"/>
    <property type="match status" value="2"/>
</dbReference>
<accession>A0ABR4CQX9</accession>
<dbReference type="InterPro" id="IPR036028">
    <property type="entry name" value="SH3-like_dom_sf"/>
</dbReference>
<feature type="region of interest" description="Disordered" evidence="3">
    <location>
        <begin position="37"/>
        <end position="60"/>
    </location>
</feature>
<evidence type="ECO:0000313" key="6">
    <source>
        <dbReference type="Proteomes" id="UP001595075"/>
    </source>
</evidence>
<dbReference type="InterPro" id="IPR001452">
    <property type="entry name" value="SH3_domain"/>
</dbReference>
<evidence type="ECO:0000259" key="4">
    <source>
        <dbReference type="PROSITE" id="PS50002"/>
    </source>
</evidence>
<proteinExistence type="predicted"/>
<evidence type="ECO:0000256" key="2">
    <source>
        <dbReference type="PROSITE-ProRule" id="PRU00192"/>
    </source>
</evidence>
<feature type="domain" description="SH3" evidence="4">
    <location>
        <begin position="169"/>
        <end position="229"/>
    </location>
</feature>
<name>A0ABR4CQX9_9HELO</name>
<sequence length="859" mass="97384">MMFSRIWACARTNAVFHSRLRKSHAGSHLLYKKDRGLSSSASKKMPEKDLDSPPPPRGLENSAIAEHRRIVLLSVKLVESEDRDAVLKDIDQPTAVRLMKLADRTKCKDIPKRWAVYDSHSIANFENRDPSDLFFFKGDIIEVYEECEGEYAIGLGRGRLGIYYKPWTTDRQFVRALDDFPATAADELSLKKGDVVPSIQVQGEPEWLYVFKENERGLVPALFVEPETQQSVEDVKRNKDYYFSHRRLDNPATQIRLIKIAREHLLLTAGVDMATLFFTVEHYDLDKCPPYSALSYCWGDPLQNNGVCCDGKFIRISNSLFYLMKWFYTSKTDIEKQGLRSVESHAEDSAVYLWADGICINQVDIGEKNHQIPLMRDIYTKGREVKAYVGESDKSMAALLSMQIIHETCKGQPEWTALPQDVIEKDFKYVDWEAIFGFLSQPCFERSWIIQEIILGQDVQLWYGQASFPIDYLYKWVFCMDHYNVRQSESAFGITVKDAAQQKSFASSMSHIYNLGLVKANWTKGTPTSFVEVLRRFRSAKAQNPKDKVYSLLSLSSSHYRTSILPDYSEAKTVADVYYELAVCAAGTAEFSNLLHYSGTKRQVQGLPSWVPDWSFVPRRSVIPYLYFSAGDSTMQIWIDVPSKTLTALGAVVDTISGCMNLDWLPSGVLKQFVSDDPLTQVAALDFILRNKIGGIGRTESCYAVGEEFDDAVSHTLTLGQAWGDRRAGPSDRASYEAFKEYSPLNLSALEKTKEEEVKLERDLFPFLKLAQAYVPGRQLCVTNSGRFGNMPDDASTGDLIVILSGFNMPFVVRPQDGKYLVIGPCYVHGIMDGELLTEDMNCLEFKVQGAESQEFKFF</sequence>
<dbReference type="SMART" id="SM00326">
    <property type="entry name" value="SH3"/>
    <property type="match status" value="1"/>
</dbReference>
<dbReference type="CDD" id="cd00174">
    <property type="entry name" value="SH3"/>
    <property type="match status" value="2"/>
</dbReference>
<dbReference type="PANTHER" id="PTHR24148">
    <property type="entry name" value="ANKYRIN REPEAT DOMAIN-CONTAINING PROTEIN 39 HOMOLOG-RELATED"/>
    <property type="match status" value="1"/>
</dbReference>
<protein>
    <recommendedName>
        <fullName evidence="4">SH3 domain-containing protein</fullName>
    </recommendedName>
</protein>
<keyword evidence="6" id="KW-1185">Reference proteome</keyword>
<keyword evidence="1 2" id="KW-0728">SH3 domain</keyword>
<organism evidence="5 6">
    <name type="scientific">Oculimacula yallundae</name>
    <dbReference type="NCBI Taxonomy" id="86028"/>
    <lineage>
        <taxon>Eukaryota</taxon>
        <taxon>Fungi</taxon>
        <taxon>Dikarya</taxon>
        <taxon>Ascomycota</taxon>
        <taxon>Pezizomycotina</taxon>
        <taxon>Leotiomycetes</taxon>
        <taxon>Helotiales</taxon>
        <taxon>Ploettnerulaceae</taxon>
        <taxon>Oculimacula</taxon>
    </lineage>
</organism>
<dbReference type="PROSITE" id="PS50002">
    <property type="entry name" value="SH3"/>
    <property type="match status" value="1"/>
</dbReference>